<proteinExistence type="predicted"/>
<name>A0A8J6KBV1_ELECQ</name>
<gene>
    <name evidence="1" type="ORF">GDO78_009112</name>
</gene>
<organism evidence="1 2">
    <name type="scientific">Eleutherodactylus coqui</name>
    <name type="common">Puerto Rican coqui</name>
    <dbReference type="NCBI Taxonomy" id="57060"/>
    <lineage>
        <taxon>Eukaryota</taxon>
        <taxon>Metazoa</taxon>
        <taxon>Chordata</taxon>
        <taxon>Craniata</taxon>
        <taxon>Vertebrata</taxon>
        <taxon>Euteleostomi</taxon>
        <taxon>Amphibia</taxon>
        <taxon>Batrachia</taxon>
        <taxon>Anura</taxon>
        <taxon>Neobatrachia</taxon>
        <taxon>Hyloidea</taxon>
        <taxon>Eleutherodactylidae</taxon>
        <taxon>Eleutherodactylinae</taxon>
        <taxon>Eleutherodactylus</taxon>
        <taxon>Eleutherodactylus</taxon>
    </lineage>
</organism>
<reference evidence="1" key="1">
    <citation type="thesis" date="2020" institute="ProQuest LLC" country="789 East Eisenhower Parkway, Ann Arbor, MI, USA">
        <title>Comparative Genomics and Chromosome Evolution.</title>
        <authorList>
            <person name="Mudd A.B."/>
        </authorList>
    </citation>
    <scope>NUCLEOTIDE SEQUENCE</scope>
    <source>
        <strain evidence="1">HN-11 Male</strain>
        <tissue evidence="1">Kidney and liver</tissue>
    </source>
</reference>
<dbReference type="Proteomes" id="UP000770717">
    <property type="component" value="Unassembled WGS sequence"/>
</dbReference>
<dbReference type="EMBL" id="WNTK01000005">
    <property type="protein sequence ID" value="KAG9483004.1"/>
    <property type="molecule type" value="Genomic_DNA"/>
</dbReference>
<keyword evidence="2" id="KW-1185">Reference proteome</keyword>
<dbReference type="AlphaFoldDB" id="A0A8J6KBV1"/>
<protein>
    <submittedName>
        <fullName evidence="1">Uncharacterized protein</fullName>
    </submittedName>
</protein>
<comment type="caution">
    <text evidence="1">The sequence shown here is derived from an EMBL/GenBank/DDBJ whole genome shotgun (WGS) entry which is preliminary data.</text>
</comment>
<accession>A0A8J6KBV1</accession>
<evidence type="ECO:0000313" key="2">
    <source>
        <dbReference type="Proteomes" id="UP000770717"/>
    </source>
</evidence>
<evidence type="ECO:0000313" key="1">
    <source>
        <dbReference type="EMBL" id="KAG9483004.1"/>
    </source>
</evidence>
<sequence length="102" mass="11918">MTCPEKSPSIIYNWTTTLIDMHYRPFDFNQSATTNTDNTIHRCSPFKSHLMETHQCPLQTSLSDIQKKRSRSAFTLRPSDVVSVYQEMTQVIKFCFGPRSFY</sequence>